<evidence type="ECO:0000313" key="3">
    <source>
        <dbReference type="Proteomes" id="UP000439780"/>
    </source>
</evidence>
<gene>
    <name evidence="2" type="ORF">GRI58_03800</name>
</gene>
<dbReference type="EMBL" id="WTYA01000002">
    <property type="protein sequence ID" value="MXP27945.1"/>
    <property type="molecule type" value="Genomic_DNA"/>
</dbReference>
<reference evidence="2 3" key="1">
    <citation type="submission" date="2019-12" db="EMBL/GenBank/DDBJ databases">
        <title>Genomic-based taxomic classification of the family Erythrobacteraceae.</title>
        <authorList>
            <person name="Xu L."/>
        </authorList>
    </citation>
    <scope>NUCLEOTIDE SEQUENCE [LARGE SCALE GENOMIC DNA]</scope>
    <source>
        <strain evidence="2 3">KEMB 9005-328</strain>
    </source>
</reference>
<keyword evidence="3" id="KW-1185">Reference proteome</keyword>
<comment type="caution">
    <text evidence="2">The sequence shown here is derived from an EMBL/GenBank/DDBJ whole genome shotgun (WGS) entry which is preliminary data.</text>
</comment>
<sequence>MGICALATQKSVRARRKWLAGLVVVAALLAAAWFTWGPGLRGDAIAGAAYGAHVACSCRFIEGRPLKQCENDKLAGMGMVRFSEDDAAKSVTASVPLLASDTATYKPGYGCLLKPWEGDPVG</sequence>
<feature type="transmembrane region" description="Helical" evidence="1">
    <location>
        <begin position="18"/>
        <end position="36"/>
    </location>
</feature>
<evidence type="ECO:0000313" key="2">
    <source>
        <dbReference type="EMBL" id="MXP27945.1"/>
    </source>
</evidence>
<accession>A0A845AGJ7</accession>
<evidence type="ECO:0000256" key="1">
    <source>
        <dbReference type="SAM" id="Phobius"/>
    </source>
</evidence>
<dbReference type="AlphaFoldDB" id="A0A845AGJ7"/>
<name>A0A845AGJ7_9SPHN</name>
<proteinExistence type="predicted"/>
<organism evidence="2 3">
    <name type="scientific">Qipengyuania algicida</name>
    <dbReference type="NCBI Taxonomy" id="1836209"/>
    <lineage>
        <taxon>Bacteria</taxon>
        <taxon>Pseudomonadati</taxon>
        <taxon>Pseudomonadota</taxon>
        <taxon>Alphaproteobacteria</taxon>
        <taxon>Sphingomonadales</taxon>
        <taxon>Erythrobacteraceae</taxon>
        <taxon>Qipengyuania</taxon>
    </lineage>
</organism>
<keyword evidence="1" id="KW-0472">Membrane</keyword>
<keyword evidence="1" id="KW-0812">Transmembrane</keyword>
<dbReference type="Proteomes" id="UP000439780">
    <property type="component" value="Unassembled WGS sequence"/>
</dbReference>
<protein>
    <submittedName>
        <fullName evidence="2">Uncharacterized protein</fullName>
    </submittedName>
</protein>
<keyword evidence="1" id="KW-1133">Transmembrane helix</keyword>
<dbReference type="OrthoDB" id="7391866at2"/>